<name>A0ABD2A8R5_VESSQ</name>
<dbReference type="Proteomes" id="UP001607302">
    <property type="component" value="Unassembled WGS sequence"/>
</dbReference>
<dbReference type="AlphaFoldDB" id="A0ABD2A8R5"/>
<comment type="caution">
    <text evidence="1">The sequence shown here is derived from an EMBL/GenBank/DDBJ whole genome shotgun (WGS) entry which is preliminary data.</text>
</comment>
<reference evidence="1 2" key="1">
    <citation type="journal article" date="2024" name="Ann. Entomol. Soc. Am.">
        <title>Genomic analyses of the southern and eastern yellowjacket wasps (Hymenoptera: Vespidae) reveal evolutionary signatures of social life.</title>
        <authorList>
            <person name="Catto M.A."/>
            <person name="Caine P.B."/>
            <person name="Orr S.E."/>
            <person name="Hunt B.G."/>
            <person name="Goodisman M.A.D."/>
        </authorList>
    </citation>
    <scope>NUCLEOTIDE SEQUENCE [LARGE SCALE GENOMIC DNA]</scope>
    <source>
        <strain evidence="1">233</strain>
        <tissue evidence="1">Head and thorax</tissue>
    </source>
</reference>
<dbReference type="EMBL" id="JAUDFV010000154">
    <property type="protein sequence ID" value="KAL2716707.1"/>
    <property type="molecule type" value="Genomic_DNA"/>
</dbReference>
<organism evidence="1 2">
    <name type="scientific">Vespula squamosa</name>
    <name type="common">Southern yellow jacket</name>
    <name type="synonym">Wasp</name>
    <dbReference type="NCBI Taxonomy" id="30214"/>
    <lineage>
        <taxon>Eukaryota</taxon>
        <taxon>Metazoa</taxon>
        <taxon>Ecdysozoa</taxon>
        <taxon>Arthropoda</taxon>
        <taxon>Hexapoda</taxon>
        <taxon>Insecta</taxon>
        <taxon>Pterygota</taxon>
        <taxon>Neoptera</taxon>
        <taxon>Endopterygota</taxon>
        <taxon>Hymenoptera</taxon>
        <taxon>Apocrita</taxon>
        <taxon>Aculeata</taxon>
        <taxon>Vespoidea</taxon>
        <taxon>Vespidae</taxon>
        <taxon>Vespinae</taxon>
        <taxon>Vespula</taxon>
    </lineage>
</organism>
<evidence type="ECO:0000313" key="2">
    <source>
        <dbReference type="Proteomes" id="UP001607302"/>
    </source>
</evidence>
<sequence length="86" mass="9425">MWIKNSDKKEYENNKIIVIERCMTSIIDTDVKLGTKTVITLHEPAILRSPVISINSCSSFVSSRNCACSITSSSSTSCECETSSSN</sequence>
<proteinExistence type="predicted"/>
<gene>
    <name evidence="1" type="ORF">V1478_014383</name>
</gene>
<keyword evidence="2" id="KW-1185">Reference proteome</keyword>
<accession>A0ABD2A8R5</accession>
<evidence type="ECO:0000313" key="1">
    <source>
        <dbReference type="EMBL" id="KAL2716707.1"/>
    </source>
</evidence>
<protein>
    <submittedName>
        <fullName evidence="1">Uncharacterized protein</fullName>
    </submittedName>
</protein>